<feature type="domain" description="HTH cro/C1-type" evidence="2">
    <location>
        <begin position="21"/>
        <end position="76"/>
    </location>
</feature>
<dbReference type="GO" id="GO:0003677">
    <property type="term" value="F:DNA binding"/>
    <property type="evidence" value="ECO:0007669"/>
    <property type="project" value="InterPro"/>
</dbReference>
<dbReference type="CDD" id="cd00093">
    <property type="entry name" value="HTH_XRE"/>
    <property type="match status" value="1"/>
</dbReference>
<feature type="transmembrane region" description="Helical" evidence="1">
    <location>
        <begin position="192"/>
        <end position="215"/>
    </location>
</feature>
<evidence type="ECO:0000259" key="2">
    <source>
        <dbReference type="PROSITE" id="PS50943"/>
    </source>
</evidence>
<dbReference type="InterPro" id="IPR001387">
    <property type="entry name" value="Cro/C1-type_HTH"/>
</dbReference>
<feature type="transmembrane region" description="Helical" evidence="1">
    <location>
        <begin position="156"/>
        <end position="177"/>
    </location>
</feature>
<evidence type="ECO:0000256" key="1">
    <source>
        <dbReference type="SAM" id="Phobius"/>
    </source>
</evidence>
<protein>
    <submittedName>
        <fullName evidence="3">Helix-turn-helix domain protein</fullName>
    </submittedName>
</protein>
<dbReference type="EMBL" id="BK015273">
    <property type="protein sequence ID" value="DAD99009.1"/>
    <property type="molecule type" value="Genomic_DNA"/>
</dbReference>
<keyword evidence="1" id="KW-1133">Transmembrane helix</keyword>
<dbReference type="InterPro" id="IPR010982">
    <property type="entry name" value="Lambda_DNA-bd_dom_sf"/>
</dbReference>
<dbReference type="PROSITE" id="PS50943">
    <property type="entry name" value="HTH_CROC1"/>
    <property type="match status" value="1"/>
</dbReference>
<dbReference type="SUPFAM" id="SSF47413">
    <property type="entry name" value="lambda repressor-like DNA-binding domains"/>
    <property type="match status" value="1"/>
</dbReference>
<keyword evidence="1" id="KW-0812">Transmembrane</keyword>
<organism evidence="3">
    <name type="scientific">Siphoviridae sp. ctVzN31</name>
    <dbReference type="NCBI Taxonomy" id="2825534"/>
    <lineage>
        <taxon>Viruses</taxon>
        <taxon>Duplodnaviria</taxon>
        <taxon>Heunggongvirae</taxon>
        <taxon>Uroviricota</taxon>
        <taxon>Caudoviricetes</taxon>
    </lineage>
</organism>
<evidence type="ECO:0000313" key="3">
    <source>
        <dbReference type="EMBL" id="DAD99009.1"/>
    </source>
</evidence>
<dbReference type="Gene3D" id="1.10.260.40">
    <property type="entry name" value="lambda repressor-like DNA-binding domains"/>
    <property type="match status" value="1"/>
</dbReference>
<keyword evidence="1" id="KW-0472">Membrane</keyword>
<accession>A0A8S5NWA0</accession>
<dbReference type="SMART" id="SM00530">
    <property type="entry name" value="HTH_XRE"/>
    <property type="match status" value="1"/>
</dbReference>
<proteinExistence type="predicted"/>
<dbReference type="Pfam" id="PF01381">
    <property type="entry name" value="HTH_3"/>
    <property type="match status" value="1"/>
</dbReference>
<sequence length="239" mass="26212">MPTEERILALHEQSLTLVEKIKAAKQQQGKTIQQLADETGIPRTTLNRFFAGTLMNPGFMDVCALCASLELSADELIGLSPQKSDDSVTVDFLQLEIEHKDEMLQEKDAAISRLLDRSRIQEAGISARDTRIRKQSEALTKKDSALASAQREDKPLIYGQCALNILLTAVLMVYMVLDARNPEMGLIRSEKISAVILFGAAGIAAVFMLTAFLIFHKLLSGGERNGKKKEGAGNQAPKN</sequence>
<reference evidence="3" key="1">
    <citation type="journal article" date="2021" name="Proc. Natl. Acad. Sci. U.S.A.">
        <title>A Catalog of Tens of Thousands of Viruses from Human Metagenomes Reveals Hidden Associations with Chronic Diseases.</title>
        <authorList>
            <person name="Tisza M.J."/>
            <person name="Buck C.B."/>
        </authorList>
    </citation>
    <scope>NUCLEOTIDE SEQUENCE</scope>
    <source>
        <strain evidence="3">CtVzN31</strain>
    </source>
</reference>
<name>A0A8S5NWA0_9CAUD</name>